<evidence type="ECO:0000313" key="2">
    <source>
        <dbReference type="EMBL" id="TWT54548.1"/>
    </source>
</evidence>
<feature type="chain" id="PRO_5022827478" evidence="1">
    <location>
        <begin position="21"/>
        <end position="154"/>
    </location>
</feature>
<keyword evidence="3" id="KW-1185">Reference proteome</keyword>
<reference evidence="2 3" key="1">
    <citation type="submission" date="2019-02" db="EMBL/GenBank/DDBJ databases">
        <title>Deep-cultivation of Planctomycetes and their phenomic and genomic characterization uncovers novel biology.</title>
        <authorList>
            <person name="Wiegand S."/>
            <person name="Jogler M."/>
            <person name="Boedeker C."/>
            <person name="Pinto D."/>
            <person name="Vollmers J."/>
            <person name="Rivas-Marin E."/>
            <person name="Kohn T."/>
            <person name="Peeters S.H."/>
            <person name="Heuer A."/>
            <person name="Rast P."/>
            <person name="Oberbeckmann S."/>
            <person name="Bunk B."/>
            <person name="Jeske O."/>
            <person name="Meyerdierks A."/>
            <person name="Storesund J.E."/>
            <person name="Kallscheuer N."/>
            <person name="Luecker S."/>
            <person name="Lage O.M."/>
            <person name="Pohl T."/>
            <person name="Merkel B.J."/>
            <person name="Hornburger P."/>
            <person name="Mueller R.-W."/>
            <person name="Bruemmer F."/>
            <person name="Labrenz M."/>
            <person name="Spormann A.M."/>
            <person name="Op Den Camp H."/>
            <person name="Overmann J."/>
            <person name="Amann R."/>
            <person name="Jetten M.S.M."/>
            <person name="Mascher T."/>
            <person name="Medema M.H."/>
            <person name="Devos D.P."/>
            <person name="Kaster A.-K."/>
            <person name="Ovreas L."/>
            <person name="Rohde M."/>
            <person name="Galperin M.Y."/>
            <person name="Jogler C."/>
        </authorList>
    </citation>
    <scope>NUCLEOTIDE SEQUENCE [LARGE SCALE GENOMIC DNA]</scope>
    <source>
        <strain evidence="2 3">Pla22</strain>
    </source>
</reference>
<feature type="signal peptide" evidence="1">
    <location>
        <begin position="1"/>
        <end position="20"/>
    </location>
</feature>
<protein>
    <submittedName>
        <fullName evidence="2">Uncharacterized protein</fullName>
    </submittedName>
</protein>
<dbReference type="Proteomes" id="UP000316598">
    <property type="component" value="Unassembled WGS sequence"/>
</dbReference>
<keyword evidence="1" id="KW-0732">Signal</keyword>
<dbReference type="RefSeq" id="WP_207310329.1">
    <property type="nucleotide sequence ID" value="NZ_SJPI01000001.1"/>
</dbReference>
<proteinExistence type="predicted"/>
<dbReference type="AlphaFoldDB" id="A0A5C5WVA5"/>
<gene>
    <name evidence="2" type="ORF">Pla22_21960</name>
</gene>
<evidence type="ECO:0000313" key="3">
    <source>
        <dbReference type="Proteomes" id="UP000316598"/>
    </source>
</evidence>
<sequence precursor="true">MKTISLFVVALALIFNPVFADEPNNPNRELDLAKYLTGKKFVGQFTVDGRDKPPSTEEYVISKCEKLPADDMYRLTARIKYGDVDSEVPMEIKILFAGETPVITLDSLWIPGMGTFDARVLIRRNRYAGSWQHDDKGGHLFGRILPADSIAEPE</sequence>
<evidence type="ECO:0000256" key="1">
    <source>
        <dbReference type="SAM" id="SignalP"/>
    </source>
</evidence>
<accession>A0A5C5WVA5</accession>
<dbReference type="EMBL" id="SJPI01000001">
    <property type="protein sequence ID" value="TWT54548.1"/>
    <property type="molecule type" value="Genomic_DNA"/>
</dbReference>
<name>A0A5C5WVA5_9BACT</name>
<comment type="caution">
    <text evidence="2">The sequence shown here is derived from an EMBL/GenBank/DDBJ whole genome shotgun (WGS) entry which is preliminary data.</text>
</comment>
<organism evidence="2 3">
    <name type="scientific">Rubripirellula amarantea</name>
    <dbReference type="NCBI Taxonomy" id="2527999"/>
    <lineage>
        <taxon>Bacteria</taxon>
        <taxon>Pseudomonadati</taxon>
        <taxon>Planctomycetota</taxon>
        <taxon>Planctomycetia</taxon>
        <taxon>Pirellulales</taxon>
        <taxon>Pirellulaceae</taxon>
        <taxon>Rubripirellula</taxon>
    </lineage>
</organism>